<keyword evidence="1" id="KW-0547">Nucleotide-binding</keyword>
<dbReference type="Gene3D" id="3.30.230.10">
    <property type="match status" value="1"/>
</dbReference>
<dbReference type="KEGG" id="cmet:K6K41_21140"/>
<evidence type="ECO:0000313" key="8">
    <source>
        <dbReference type="Proteomes" id="UP000825701"/>
    </source>
</evidence>
<feature type="domain" description="Translation elongation factor EFG/EF2" evidence="6">
    <location>
        <begin position="80"/>
        <end position="192"/>
    </location>
</feature>
<dbReference type="PANTHER" id="PTHR43636">
    <property type="entry name" value="ELONGATION FACTOR G, MITOCHONDRIAL"/>
    <property type="match status" value="1"/>
</dbReference>
<dbReference type="Pfam" id="PF03764">
    <property type="entry name" value="EFG_IV"/>
    <property type="match status" value="1"/>
</dbReference>
<dbReference type="SMART" id="SM00889">
    <property type="entry name" value="EFG_IV"/>
    <property type="match status" value="1"/>
</dbReference>
<dbReference type="CDD" id="cd03713">
    <property type="entry name" value="EFG_mtEFG_C"/>
    <property type="match status" value="1"/>
</dbReference>
<dbReference type="GO" id="GO:0005525">
    <property type="term" value="F:GTP binding"/>
    <property type="evidence" value="ECO:0007669"/>
    <property type="project" value="UniProtKB-KW"/>
</dbReference>
<evidence type="ECO:0000256" key="4">
    <source>
        <dbReference type="ARBA" id="ARBA00024731"/>
    </source>
</evidence>
<gene>
    <name evidence="7" type="ORF">K6K41_21140</name>
</gene>
<dbReference type="AlphaFoldDB" id="A0A9E6R881"/>
<dbReference type="InterPro" id="IPR020568">
    <property type="entry name" value="Ribosomal_Su5_D2-typ_SF"/>
</dbReference>
<dbReference type="InterPro" id="IPR000640">
    <property type="entry name" value="EFG_V-like"/>
</dbReference>
<dbReference type="EMBL" id="CP081869">
    <property type="protein sequence ID" value="QZN99276.1"/>
    <property type="molecule type" value="Genomic_DNA"/>
</dbReference>
<dbReference type="PANTHER" id="PTHR43636:SF2">
    <property type="entry name" value="ELONGATION FACTOR G, MITOCHONDRIAL"/>
    <property type="match status" value="1"/>
</dbReference>
<dbReference type="InterPro" id="IPR014721">
    <property type="entry name" value="Ribsml_uS5_D2-typ_fold_subgr"/>
</dbReference>
<sequence length="289" mass="30431">MTEMPRRDPRALVDLAIEPVDARDYARLLAALAEAPGIVVNYAETGYAALISGPDELTLDRLVRDLRETSGIPVHFGAPAVAYRETILRPASVDVTKRGQGAFARVVLSLEPTRGDRCFVSEASEGALPPDHVAAVESAVAEVFAAGVVAGFPVAGVLATLRDGAWHATDSSANAFRLAALHGLREALTKAGAVLLEPCMSVRVVAPSPAVGAVMADLRSRRGKEIRGERQADEAIVTAVVPLPNLFGYANTLRSITKGHGAVEMTFARDEVVSDDSDDPFAPAAAMRA</sequence>
<dbReference type="SUPFAM" id="SSF54211">
    <property type="entry name" value="Ribosomal protein S5 domain 2-like"/>
    <property type="match status" value="1"/>
</dbReference>
<keyword evidence="2" id="KW-0648">Protein biosynthesis</keyword>
<evidence type="ECO:0000256" key="3">
    <source>
        <dbReference type="ARBA" id="ARBA00023134"/>
    </source>
</evidence>
<dbReference type="FunFam" id="3.30.70.240:FF:000001">
    <property type="entry name" value="Elongation factor G"/>
    <property type="match status" value="1"/>
</dbReference>
<dbReference type="Pfam" id="PF00679">
    <property type="entry name" value="EFG_C"/>
    <property type="match status" value="1"/>
</dbReference>
<dbReference type="GO" id="GO:0003924">
    <property type="term" value="F:GTPase activity"/>
    <property type="evidence" value="ECO:0007669"/>
    <property type="project" value="TreeGrafter"/>
</dbReference>
<reference evidence="7" key="1">
    <citation type="submission" date="2021-08" db="EMBL/GenBank/DDBJ databases">
        <authorList>
            <person name="Zhang H."/>
            <person name="Xu M."/>
            <person name="Yu Z."/>
            <person name="Yang L."/>
            <person name="Cai Y."/>
        </authorList>
    </citation>
    <scope>NUCLEOTIDE SEQUENCE</scope>
    <source>
        <strain evidence="7">CHL1</strain>
    </source>
</reference>
<keyword evidence="8" id="KW-1185">Reference proteome</keyword>
<protein>
    <recommendedName>
        <fullName evidence="9">Elongation factor G</fullName>
    </recommendedName>
</protein>
<proteinExistence type="predicted"/>
<dbReference type="InterPro" id="IPR035647">
    <property type="entry name" value="EFG_III/V"/>
</dbReference>
<dbReference type="SMART" id="SM00838">
    <property type="entry name" value="EFG_C"/>
    <property type="match status" value="1"/>
</dbReference>
<evidence type="ECO:0000259" key="5">
    <source>
        <dbReference type="SMART" id="SM00838"/>
    </source>
</evidence>
<dbReference type="InterPro" id="IPR005517">
    <property type="entry name" value="Transl_elong_EFG/EF2_IV"/>
</dbReference>
<dbReference type="Gene3D" id="3.30.70.240">
    <property type="match status" value="1"/>
</dbReference>
<dbReference type="GO" id="GO:0003746">
    <property type="term" value="F:translation elongation factor activity"/>
    <property type="evidence" value="ECO:0007669"/>
    <property type="project" value="TreeGrafter"/>
</dbReference>
<organism evidence="7 8">
    <name type="scientific">Chenggangzhangella methanolivorans</name>
    <dbReference type="NCBI Taxonomy" id="1437009"/>
    <lineage>
        <taxon>Bacteria</taxon>
        <taxon>Pseudomonadati</taxon>
        <taxon>Pseudomonadota</taxon>
        <taxon>Alphaproteobacteria</taxon>
        <taxon>Hyphomicrobiales</taxon>
        <taxon>Methylopilaceae</taxon>
        <taxon>Chenggangzhangella</taxon>
    </lineage>
</organism>
<feature type="domain" description="Elongation factor EFG" evidence="5">
    <location>
        <begin position="194"/>
        <end position="281"/>
    </location>
</feature>
<evidence type="ECO:0000256" key="1">
    <source>
        <dbReference type="ARBA" id="ARBA00022741"/>
    </source>
</evidence>
<dbReference type="InterPro" id="IPR035649">
    <property type="entry name" value="EFG_V"/>
</dbReference>
<evidence type="ECO:0000259" key="6">
    <source>
        <dbReference type="SMART" id="SM00889"/>
    </source>
</evidence>
<dbReference type="SUPFAM" id="SSF54980">
    <property type="entry name" value="EF-G C-terminal domain-like"/>
    <property type="match status" value="1"/>
</dbReference>
<dbReference type="Proteomes" id="UP000825701">
    <property type="component" value="Chromosome"/>
</dbReference>
<name>A0A9E6R881_9HYPH</name>
<evidence type="ECO:0000256" key="2">
    <source>
        <dbReference type="ARBA" id="ARBA00022917"/>
    </source>
</evidence>
<evidence type="ECO:0008006" key="9">
    <source>
        <dbReference type="Google" id="ProtNLM"/>
    </source>
</evidence>
<dbReference type="Gene3D" id="3.30.70.870">
    <property type="entry name" value="Elongation Factor G (Translational Gtpase), domain 3"/>
    <property type="match status" value="1"/>
</dbReference>
<comment type="function">
    <text evidence="4">Catalyzes the GTP-dependent ribosomal translocation step during translation elongation. During this step, the ribosome changes from the pre-translocational (PRE) to the post-translocational (POST) state as the newly formed A-site-bound peptidyl-tRNA and P-site-bound deacylated tRNA move to the P and E sites, respectively. Catalyzes the coordinated movement of the two tRNA molecules, the mRNA and conformational changes in the ribosome.</text>
</comment>
<accession>A0A9E6R881</accession>
<dbReference type="RefSeq" id="WP_261402325.1">
    <property type="nucleotide sequence ID" value="NZ_CP081869.1"/>
</dbReference>
<keyword evidence="3" id="KW-0342">GTP-binding</keyword>
<evidence type="ECO:0000313" key="7">
    <source>
        <dbReference type="EMBL" id="QZN99276.1"/>
    </source>
</evidence>